<accession>D7DL64</accession>
<evidence type="ECO:0000313" key="1">
    <source>
        <dbReference type="EMBL" id="ADI30535.1"/>
    </source>
</evidence>
<proteinExistence type="predicted"/>
<reference evidence="2" key="1">
    <citation type="submission" date="2010-05" db="EMBL/GenBank/DDBJ databases">
        <title>Complete sequence of Methylotenera sp. 301.</title>
        <authorList>
            <person name="Lucas S."/>
            <person name="Copeland A."/>
            <person name="Lapidus A."/>
            <person name="Cheng J.-F."/>
            <person name="Bruce D."/>
            <person name="Goodwin L."/>
            <person name="Pitluck S."/>
            <person name="Clum A."/>
            <person name="Land M."/>
            <person name="Hauser L."/>
            <person name="Kyrpides N."/>
            <person name="Ivanova N."/>
            <person name="Chistoservova L."/>
            <person name="Kalyuzhnaya M."/>
            <person name="Woyke T."/>
        </authorList>
    </citation>
    <scope>NUCLEOTIDE SEQUENCE [LARGE SCALE GENOMIC DNA]</scope>
    <source>
        <strain evidence="2">301</strain>
    </source>
</reference>
<dbReference type="Proteomes" id="UP000000383">
    <property type="component" value="Chromosome"/>
</dbReference>
<dbReference type="EMBL" id="CP002056">
    <property type="protein sequence ID" value="ADI30535.1"/>
    <property type="molecule type" value="Genomic_DNA"/>
</dbReference>
<name>D7DL64_METV0</name>
<organism evidence="1 2">
    <name type="scientific">Methylotenera versatilis (strain 301)</name>
    <dbReference type="NCBI Taxonomy" id="666681"/>
    <lineage>
        <taxon>Bacteria</taxon>
        <taxon>Pseudomonadati</taxon>
        <taxon>Pseudomonadota</taxon>
        <taxon>Betaproteobacteria</taxon>
        <taxon>Nitrosomonadales</taxon>
        <taxon>Methylophilaceae</taxon>
        <taxon>Methylotenera</taxon>
    </lineage>
</organism>
<dbReference type="AlphaFoldDB" id="D7DL64"/>
<gene>
    <name evidence="1" type="ordered locus">M301_2167</name>
</gene>
<evidence type="ECO:0000313" key="2">
    <source>
        <dbReference type="Proteomes" id="UP000000383"/>
    </source>
</evidence>
<sequence length="36" mass="4106">MSNYGKTYHNFNLADGHCPAFAYVSLNFNGFLTYLN</sequence>
<dbReference type="STRING" id="666681.M301_2167"/>
<dbReference type="KEGG" id="meh:M301_2167"/>
<dbReference type="HOGENOM" id="CLU_3357079_0_0_4"/>
<reference evidence="1 2" key="2">
    <citation type="journal article" date="2011" name="J. Bacteriol.">
        <title>Genomes of three methylotrophs from a single niche uncover genetic and metabolic divergence of Methylophilaceae.</title>
        <authorList>
            <person name="Lapidus A."/>
            <person name="Clum A."/>
            <person name="Labutti K."/>
            <person name="Kaluzhnaya M.G."/>
            <person name="Lim S."/>
            <person name="Beck D.A."/>
            <person name="Glavina Del Rio T."/>
            <person name="Nolan M."/>
            <person name="Mavromatis K."/>
            <person name="Huntemann M."/>
            <person name="Lucas S."/>
            <person name="Lidstrom M.E."/>
            <person name="Ivanova N."/>
            <person name="Chistoserdova L."/>
        </authorList>
    </citation>
    <scope>NUCLEOTIDE SEQUENCE [LARGE SCALE GENOMIC DNA]</scope>
    <source>
        <strain evidence="1 2">301</strain>
    </source>
</reference>
<keyword evidence="2" id="KW-1185">Reference proteome</keyword>
<protein>
    <submittedName>
        <fullName evidence="1">Uncharacterized protein</fullName>
    </submittedName>
</protein>